<evidence type="ECO:0000256" key="7">
    <source>
        <dbReference type="ARBA" id="ARBA00022801"/>
    </source>
</evidence>
<keyword evidence="5" id="KW-0677">Repeat</keyword>
<keyword evidence="11" id="KW-0325">Glycoprotein</keyword>
<dbReference type="FunFam" id="3.30.160.60:FF:000759">
    <property type="entry name" value="zinc finger protein 16"/>
    <property type="match status" value="1"/>
</dbReference>
<evidence type="ECO:0000256" key="13">
    <source>
        <dbReference type="PROSITE-ProRule" id="PRU00042"/>
    </source>
</evidence>
<dbReference type="PROSITE" id="PS00028">
    <property type="entry name" value="ZINC_FINGER_C2H2_1"/>
    <property type="match status" value="10"/>
</dbReference>
<evidence type="ECO:0000256" key="10">
    <source>
        <dbReference type="ARBA" id="ARBA00023098"/>
    </source>
</evidence>
<keyword evidence="8" id="KW-0862">Zinc</keyword>
<dbReference type="Gene3D" id="3.40.50.1820">
    <property type="entry name" value="alpha/beta hydrolase"/>
    <property type="match status" value="1"/>
</dbReference>
<dbReference type="FunFam" id="3.30.160.60:FF:001498">
    <property type="entry name" value="Zinc finger protein 404"/>
    <property type="match status" value="1"/>
</dbReference>
<sequence>KKQIFNKMLLKSGNFMFLLILLLNFARKIQKAEAFKVTAKLISNYNYPVEEHTVHTPDDYILTIYRIPDSPKLKHHNNTVKPVVFLQHGILCASDDWIINGPETSLAYMFADQGYDVWLGNARGNTYSRQHKHKHPDSSDFWNFSWHEIGVYDLAAMLDYVLEETQQHSLHFVAHSQGTTTFFVLMSSLPWYNEKVRTVHLLAPIAFMKNHSFLLSKVGRLFLGYPSFMSMILSGFELLPTTSIQKLFCEYVCSHDSLKFLCSGILDFIGGWGTKQLNHTLLPHVCETHPAGASTTQIIHYLQLYTSGDFKQFDHGIDINLKKYNQETPPHYEVSNIKSCVNMYYSNNDYMSAVADVEYLATLLPCVELYRMPYDDWNHYDFLWSVNVKEVINDRIIEKIEAYEQTHSHILYQTSKPVVRFKVIFVKMADDVASTSTAAATQDMLVKLSTDGVPKLFCPVCNKALVSLAGYVKHVKKHEPPGGFICRYCEARFCSDEELKKHRESEHTTIACRLCKTATFTNEDDYRAHIRDIHQGVDREIFKCEKCGAAYKTIDPYRRHIETECGRIKPYKCDKCPMAFVTKYNLKQHLDNHSGELKFCCSYCGRNFKQKARLVEHERTHTGEKPYTCDVCGKSFSHRESIVTHSSIHTGIRLVECRGCSSRFSCYSNLIKHRRSRPDTCGLPEFDPPRNRIRKHTSRSKFSKNKKNLTHYILKQTLIIFFICPVPATLNPTSEIKVVNVNKIIKPDDQVKVQALKKESPNKPTSSKPMKPKPTARKRTGLGPSSSTAPTLRKRTLRKKAISLDVVDDKVYDNEFKVEELEDEDMDDDDEDYLPLKSKQKPEETKYIIEETSEISLSDKNLLHQWSDDSEDEYVPDFETADTDTEDEDKDFKITMPDIKIENDDEAEDEVVITTNIQIEPLGEFEYTRMDSYAAEVKYEDEKDNLFEEKDRILEHLLNENDYTPLEEGEAGGAYEVTTSKTKKGKRLSRNAKDSLDSEDILKETEVAFIKFEDSDDIEEPGEDILQERQQALEVTKDDIKDCYVLLEDITNCFPSLKETASVKVPRNFQPFFSKSEKIKKFIKKRGKYRPRRPKNEPGSDEDSKSGNVKSYRLASISAKQLRERMKLLKKRDKSWKCPDCIKIYYMRKPFEKHLREDHKKSEDFIKEIFKNELEEVQTNDVFKCHICDKIYLMEKRLLSHIPKHGPDGTLIHKCPCYCTLYFKTREEATAHAQDKHKDMLWCEICEKFMTGCDALKSHKARIHGGNKDYKNNRNLICMKCGKKFLGRTQLTDHERSDCGRLPLYQCQECGKCLTTAGILKTHMLLHSDARPYQCDKCGKTFKIKAQYKTHIKYAHTKEKRFKCHLCPKEYPYRESLLTHMSVHTGIKRFMCNGCGKRFTCVSNLQAHRKVQAETCGLLPLNAKATQYMGVQKGNLLMGAKPEPGLDYVETRTFIAKNVITHDSPMAIELNNQARNMQQDGSLSDGIPLNYVTSGSEIILMYNRD</sequence>
<dbReference type="SMART" id="SM00355">
    <property type="entry name" value="ZnF_C2H2"/>
    <property type="match status" value="17"/>
</dbReference>
<evidence type="ECO:0000259" key="16">
    <source>
        <dbReference type="PROSITE" id="PS50157"/>
    </source>
</evidence>
<evidence type="ECO:0000256" key="2">
    <source>
        <dbReference type="ARBA" id="ARBA00010701"/>
    </source>
</evidence>
<keyword evidence="7" id="KW-0378">Hydrolase</keyword>
<feature type="domain" description="C2H2-type" evidence="16">
    <location>
        <begin position="484"/>
        <end position="508"/>
    </location>
</feature>
<feature type="domain" description="C2H2-type" evidence="16">
    <location>
        <begin position="1362"/>
        <end position="1389"/>
    </location>
</feature>
<keyword evidence="12" id="KW-0539">Nucleus</keyword>
<feature type="domain" description="C2H2-type" evidence="16">
    <location>
        <begin position="1333"/>
        <end position="1361"/>
    </location>
</feature>
<evidence type="ECO:0000256" key="14">
    <source>
        <dbReference type="SAM" id="MobiDB-lite"/>
    </source>
</evidence>
<dbReference type="InterPro" id="IPR006693">
    <property type="entry name" value="AB_hydrolase_lipase"/>
</dbReference>
<evidence type="ECO:0000256" key="6">
    <source>
        <dbReference type="ARBA" id="ARBA00022771"/>
    </source>
</evidence>
<dbReference type="FunFam" id="3.40.50.1820:FF:000021">
    <property type="entry name" value="Lipase"/>
    <property type="match status" value="1"/>
</dbReference>
<evidence type="ECO:0000256" key="4">
    <source>
        <dbReference type="ARBA" id="ARBA00022729"/>
    </source>
</evidence>
<evidence type="ECO:0000313" key="18">
    <source>
        <dbReference type="Proteomes" id="UP000037069"/>
    </source>
</evidence>
<dbReference type="OrthoDB" id="9974421at2759"/>
<comment type="caution">
    <text evidence="17">The sequence shown here is derived from an EMBL/GenBank/DDBJ whole genome shotgun (WGS) entry which is preliminary data.</text>
</comment>
<feature type="domain" description="C2H2-type" evidence="16">
    <location>
        <begin position="1390"/>
        <end position="1413"/>
    </location>
</feature>
<evidence type="ECO:0000256" key="12">
    <source>
        <dbReference type="ARBA" id="ARBA00023242"/>
    </source>
</evidence>
<feature type="compositionally biased region" description="Basic residues" evidence="14">
    <location>
        <begin position="691"/>
        <end position="701"/>
    </location>
</feature>
<reference evidence="17 18" key="1">
    <citation type="journal article" date="2015" name="Nat. Commun.">
        <title>Lucilia cuprina genome unlocks parasitic fly biology to underpin future interventions.</title>
        <authorList>
            <person name="Anstead C.A."/>
            <person name="Korhonen P.K."/>
            <person name="Young N.D."/>
            <person name="Hall R.S."/>
            <person name="Jex A.R."/>
            <person name="Murali S.C."/>
            <person name="Hughes D.S."/>
            <person name="Lee S.F."/>
            <person name="Perry T."/>
            <person name="Stroehlein A.J."/>
            <person name="Ansell B.R."/>
            <person name="Breugelmans B."/>
            <person name="Hofmann A."/>
            <person name="Qu J."/>
            <person name="Dugan S."/>
            <person name="Lee S.L."/>
            <person name="Chao H."/>
            <person name="Dinh H."/>
            <person name="Han Y."/>
            <person name="Doddapaneni H.V."/>
            <person name="Worley K.C."/>
            <person name="Muzny D.M."/>
            <person name="Ioannidis P."/>
            <person name="Waterhouse R.M."/>
            <person name="Zdobnov E.M."/>
            <person name="James P.J."/>
            <person name="Bagnall N.H."/>
            <person name="Kotze A.C."/>
            <person name="Gibbs R.A."/>
            <person name="Richards S."/>
            <person name="Batterham P."/>
            <person name="Gasser R.B."/>
        </authorList>
    </citation>
    <scope>NUCLEOTIDE SEQUENCE [LARGE SCALE GENOMIC DNA]</scope>
    <source>
        <strain evidence="17 18">LS</strain>
        <tissue evidence="17">Full body</tissue>
    </source>
</reference>
<dbReference type="InterPro" id="IPR036236">
    <property type="entry name" value="Znf_C2H2_sf"/>
</dbReference>
<dbReference type="PROSITE" id="PS50157">
    <property type="entry name" value="ZINC_FINGER_C2H2_2"/>
    <property type="match status" value="10"/>
</dbReference>
<dbReference type="Gene3D" id="3.30.160.60">
    <property type="entry name" value="Classic Zinc Finger"/>
    <property type="match status" value="11"/>
</dbReference>
<organism evidence="17 18">
    <name type="scientific">Lucilia cuprina</name>
    <name type="common">Green bottle fly</name>
    <name type="synonym">Australian sheep blowfly</name>
    <dbReference type="NCBI Taxonomy" id="7375"/>
    <lineage>
        <taxon>Eukaryota</taxon>
        <taxon>Metazoa</taxon>
        <taxon>Ecdysozoa</taxon>
        <taxon>Arthropoda</taxon>
        <taxon>Hexapoda</taxon>
        <taxon>Insecta</taxon>
        <taxon>Pterygota</taxon>
        <taxon>Neoptera</taxon>
        <taxon>Endopterygota</taxon>
        <taxon>Diptera</taxon>
        <taxon>Brachycera</taxon>
        <taxon>Muscomorpha</taxon>
        <taxon>Oestroidea</taxon>
        <taxon>Calliphoridae</taxon>
        <taxon>Luciliinae</taxon>
        <taxon>Lucilia</taxon>
    </lineage>
</organism>
<feature type="region of interest" description="Disordered" evidence="14">
    <location>
        <begin position="755"/>
        <end position="794"/>
    </location>
</feature>
<dbReference type="GO" id="GO:0008270">
    <property type="term" value="F:zinc ion binding"/>
    <property type="evidence" value="ECO:0007669"/>
    <property type="project" value="UniProtKB-KW"/>
</dbReference>
<dbReference type="OMA" id="TRHTDYK"/>
<keyword evidence="3" id="KW-0479">Metal-binding</keyword>
<evidence type="ECO:0000256" key="1">
    <source>
        <dbReference type="ARBA" id="ARBA00004123"/>
    </source>
</evidence>
<dbReference type="Proteomes" id="UP000037069">
    <property type="component" value="Unassembled WGS sequence"/>
</dbReference>
<feature type="chain" id="PRO_5005536346" evidence="15">
    <location>
        <begin position="35"/>
        <end position="1505"/>
    </location>
</feature>
<dbReference type="FunFam" id="3.30.160.60:FF:000446">
    <property type="entry name" value="Zinc finger protein"/>
    <property type="match status" value="1"/>
</dbReference>
<feature type="domain" description="C2H2-type" evidence="16">
    <location>
        <begin position="1305"/>
        <end position="1332"/>
    </location>
</feature>
<accession>A0A0L0CNE1</accession>
<evidence type="ECO:0000256" key="9">
    <source>
        <dbReference type="ARBA" id="ARBA00022963"/>
    </source>
</evidence>
<feature type="region of interest" description="Disordered" evidence="14">
    <location>
        <begin position="1085"/>
        <end position="1108"/>
    </location>
</feature>
<dbReference type="GO" id="GO:0005634">
    <property type="term" value="C:nucleus"/>
    <property type="evidence" value="ECO:0007669"/>
    <property type="project" value="UniProtKB-SubCell"/>
</dbReference>
<protein>
    <submittedName>
        <fullName evidence="17">Lipase 3</fullName>
    </submittedName>
</protein>
<feature type="domain" description="C2H2-type" evidence="16">
    <location>
        <begin position="571"/>
        <end position="598"/>
    </location>
</feature>
<evidence type="ECO:0000256" key="8">
    <source>
        <dbReference type="ARBA" id="ARBA00022833"/>
    </source>
</evidence>
<dbReference type="SUPFAM" id="SSF53474">
    <property type="entry name" value="alpha/beta-Hydrolases"/>
    <property type="match status" value="1"/>
</dbReference>
<dbReference type="SUPFAM" id="SSF57667">
    <property type="entry name" value="beta-beta-alpha zinc fingers"/>
    <property type="match status" value="7"/>
</dbReference>
<feature type="domain" description="C2H2-type" evidence="16">
    <location>
        <begin position="599"/>
        <end position="626"/>
    </location>
</feature>
<dbReference type="InterPro" id="IPR013087">
    <property type="entry name" value="Znf_C2H2_type"/>
</dbReference>
<dbReference type="Pfam" id="PF00096">
    <property type="entry name" value="zf-C2H2"/>
    <property type="match status" value="4"/>
</dbReference>
<feature type="domain" description="C2H2-type" evidence="16">
    <location>
        <begin position="1276"/>
        <end position="1303"/>
    </location>
</feature>
<feature type="compositionally biased region" description="Basic residues" evidence="14">
    <location>
        <begin position="770"/>
        <end position="780"/>
    </location>
</feature>
<evidence type="ECO:0000256" key="3">
    <source>
        <dbReference type="ARBA" id="ARBA00022723"/>
    </source>
</evidence>
<comment type="subcellular location">
    <subcellularLocation>
        <location evidence="1">Nucleus</location>
    </subcellularLocation>
</comment>
<comment type="similarity">
    <text evidence="2">Belongs to the AB hydrolase superfamily. Lipase family.</text>
</comment>
<dbReference type="PANTHER" id="PTHR11005">
    <property type="entry name" value="LYSOSOMAL ACID LIPASE-RELATED"/>
    <property type="match status" value="1"/>
</dbReference>
<keyword evidence="10" id="KW-0443">Lipid metabolism</keyword>
<keyword evidence="18" id="KW-1185">Reference proteome</keyword>
<dbReference type="FunFam" id="3.30.160.60:FF:002388">
    <property type="entry name" value="Uncharacterized protein, isoform B"/>
    <property type="match status" value="1"/>
</dbReference>
<keyword evidence="6 13" id="KW-0863">Zinc-finger</keyword>
<feature type="compositionally biased region" description="Basic and acidic residues" evidence="14">
    <location>
        <begin position="1094"/>
        <end position="1105"/>
    </location>
</feature>
<dbReference type="EMBL" id="JRES01000147">
    <property type="protein sequence ID" value="KNC33806.1"/>
    <property type="molecule type" value="Genomic_DNA"/>
</dbReference>
<keyword evidence="9" id="KW-0442">Lipid degradation</keyword>
<dbReference type="InterPro" id="IPR029058">
    <property type="entry name" value="AB_hydrolase_fold"/>
</dbReference>
<feature type="region of interest" description="Disordered" evidence="14">
    <location>
        <begin position="682"/>
        <end position="701"/>
    </location>
</feature>
<feature type="non-terminal residue" evidence="17">
    <location>
        <position position="1"/>
    </location>
</feature>
<feature type="signal peptide" evidence="15">
    <location>
        <begin position="1"/>
        <end position="34"/>
    </location>
</feature>
<dbReference type="GO" id="GO:0016787">
    <property type="term" value="F:hydrolase activity"/>
    <property type="evidence" value="ECO:0007669"/>
    <property type="project" value="UniProtKB-KW"/>
</dbReference>
<evidence type="ECO:0000313" key="17">
    <source>
        <dbReference type="EMBL" id="KNC33806.1"/>
    </source>
</evidence>
<feature type="domain" description="C2H2-type" evidence="16">
    <location>
        <begin position="627"/>
        <end position="654"/>
    </location>
</feature>
<dbReference type="Pfam" id="PF04083">
    <property type="entry name" value="Abhydro_lipase"/>
    <property type="match status" value="1"/>
</dbReference>
<evidence type="ECO:0000256" key="15">
    <source>
        <dbReference type="SAM" id="SignalP"/>
    </source>
</evidence>
<proteinExistence type="inferred from homology"/>
<feature type="domain" description="C2H2-type" evidence="16">
    <location>
        <begin position="1241"/>
        <end position="1269"/>
    </location>
</feature>
<evidence type="ECO:0000256" key="5">
    <source>
        <dbReference type="ARBA" id="ARBA00022737"/>
    </source>
</evidence>
<dbReference type="GO" id="GO:0016042">
    <property type="term" value="P:lipid catabolic process"/>
    <property type="evidence" value="ECO:0007669"/>
    <property type="project" value="UniProtKB-KW"/>
</dbReference>
<name>A0A0L0CNE1_LUCCU</name>
<keyword evidence="4 15" id="KW-0732">Signal</keyword>
<evidence type="ECO:0000256" key="11">
    <source>
        <dbReference type="ARBA" id="ARBA00023180"/>
    </source>
</evidence>
<gene>
    <name evidence="17" type="ORF">FF38_10813</name>
</gene>